<dbReference type="PANTHER" id="PTHR47225">
    <property type="entry name" value="EF-HAND CALCIUM-BINDING DOMAIN-CONTAINING PROTEIN 12"/>
    <property type="match status" value="1"/>
</dbReference>
<dbReference type="PANTHER" id="PTHR47225:SF1">
    <property type="entry name" value="EF-HAND CALCIUM-BINDING DOMAIN-CONTAINING PROTEIN 12"/>
    <property type="match status" value="1"/>
</dbReference>
<dbReference type="AlphaFoldDB" id="A0A4X2LCE5"/>
<reference evidence="1" key="3">
    <citation type="submission" date="2025-09" db="UniProtKB">
        <authorList>
            <consortium name="Ensembl"/>
        </authorList>
    </citation>
    <scope>IDENTIFICATION</scope>
</reference>
<dbReference type="InterPro" id="IPR011992">
    <property type="entry name" value="EF-hand-dom_pair"/>
</dbReference>
<evidence type="ECO:0008006" key="3">
    <source>
        <dbReference type="Google" id="ProtNLM"/>
    </source>
</evidence>
<protein>
    <recommendedName>
        <fullName evidence="3">EF-hand calcium binding domain 12</fullName>
    </recommendedName>
</protein>
<dbReference type="OMA" id="RVIAHCF"/>
<dbReference type="Proteomes" id="UP000314987">
    <property type="component" value="Unassembled WGS sequence"/>
</dbReference>
<dbReference type="GeneTree" id="ENSGT00390000014874"/>
<keyword evidence="2" id="KW-1185">Reference proteome</keyword>
<accession>A0A4X2LCE5</accession>
<reference evidence="1" key="2">
    <citation type="submission" date="2025-08" db="UniProtKB">
        <authorList>
            <consortium name="Ensembl"/>
        </authorList>
    </citation>
    <scope>IDENTIFICATION</scope>
</reference>
<dbReference type="Ensembl" id="ENSVURT00010021238.1">
    <property type="protein sequence ID" value="ENSVURP00010018682.1"/>
    <property type="gene ID" value="ENSVURG00010014212.1"/>
</dbReference>
<organism evidence="1 2">
    <name type="scientific">Vombatus ursinus</name>
    <name type="common">Common wombat</name>
    <dbReference type="NCBI Taxonomy" id="29139"/>
    <lineage>
        <taxon>Eukaryota</taxon>
        <taxon>Metazoa</taxon>
        <taxon>Chordata</taxon>
        <taxon>Craniata</taxon>
        <taxon>Vertebrata</taxon>
        <taxon>Euteleostomi</taxon>
        <taxon>Mammalia</taxon>
        <taxon>Metatheria</taxon>
        <taxon>Diprotodontia</taxon>
        <taxon>Vombatidae</taxon>
        <taxon>Vombatus</taxon>
    </lineage>
</organism>
<evidence type="ECO:0000313" key="2">
    <source>
        <dbReference type="Proteomes" id="UP000314987"/>
    </source>
</evidence>
<reference evidence="2" key="1">
    <citation type="submission" date="2018-12" db="EMBL/GenBank/DDBJ databases">
        <authorList>
            <person name="Yazar S."/>
        </authorList>
    </citation>
    <scope>NUCLEOTIDE SEQUENCE [LARGE SCALE GENOMIC DNA]</scope>
</reference>
<proteinExistence type="predicted"/>
<dbReference type="SUPFAM" id="SSF47473">
    <property type="entry name" value="EF-hand"/>
    <property type="match status" value="1"/>
</dbReference>
<gene>
    <name evidence="1" type="primary">EFCAB12</name>
</gene>
<dbReference type="InterPro" id="IPR042847">
    <property type="entry name" value="EFC12"/>
</dbReference>
<name>A0A4X2LCE5_VOMUR</name>
<evidence type="ECO:0000313" key="1">
    <source>
        <dbReference type="Ensembl" id="ENSVURP00010018682.1"/>
    </source>
</evidence>
<sequence length="562" mass="66033">MVSEYRLKHTLFYFIFLEVFLICRPPQEEEAEMHSTWFQHFKDSRKPGFKMPQCRHRIIIAPPMPKHVTGECKVAVEAVPSLEVESSTQSYKTVNISQEEQQVEGGDEVQVWLAQRLKTKRDLDIFVNLEKWIHCKPSRTKLENRVLKKIYRDRENDLAARRAAEIASYVHRVIPSLIVPEPSCLSVLYEYLLSQKIKIIEMFFKAEWEHQISREEFVEGMKRVGAPLTERELEDVVIYLGSMNKQGVIYREDLVDSYRRWVASCRIPGVSLLTHKSSLVTLLKRQHVKRKKAKILTPPPSTPKLPLLEVLPINTEPERMHLTYEDMEEVGKRYKELRRQSKVTSQPKEFSRHLVRTGNKAYDDHCLPSTLPDEFGEMINVFRRATFLVYLKCVKACEAYEVPLTEKTLMKALLYPGDKLILEKKNVLKLRQPGGYYDEVKEFIPTKEKFHTIQESVPVKPIKKMSFGEFEALTRKLKHKGHRRTYSEIQGTHPNFFWPGHLLDKLLLYLPNKKWKRQLVLFSQVEKLPHTYPAIYHPDRFWPISDAGYITFGNFDHHKRSC</sequence>